<dbReference type="InterPro" id="IPR036770">
    <property type="entry name" value="Ankyrin_rpt-contain_sf"/>
</dbReference>
<organism evidence="2 3">
    <name type="scientific">Exophiala bonariae</name>
    <dbReference type="NCBI Taxonomy" id="1690606"/>
    <lineage>
        <taxon>Eukaryota</taxon>
        <taxon>Fungi</taxon>
        <taxon>Dikarya</taxon>
        <taxon>Ascomycota</taxon>
        <taxon>Pezizomycotina</taxon>
        <taxon>Eurotiomycetes</taxon>
        <taxon>Chaetothyriomycetidae</taxon>
        <taxon>Chaetothyriales</taxon>
        <taxon>Herpotrichiellaceae</taxon>
        <taxon>Exophiala</taxon>
    </lineage>
</organism>
<dbReference type="InterPro" id="IPR002110">
    <property type="entry name" value="Ankyrin_rpt"/>
</dbReference>
<evidence type="ECO:0000313" key="2">
    <source>
        <dbReference type="EMBL" id="KAK5057893.1"/>
    </source>
</evidence>
<evidence type="ECO:0000313" key="3">
    <source>
        <dbReference type="Proteomes" id="UP001358417"/>
    </source>
</evidence>
<dbReference type="Pfam" id="PF00023">
    <property type="entry name" value="Ank"/>
    <property type="match status" value="1"/>
</dbReference>
<gene>
    <name evidence="2" type="ORF">LTR84_011894</name>
</gene>
<dbReference type="GeneID" id="89980044"/>
<proteinExistence type="predicted"/>
<dbReference type="SMART" id="SM00248">
    <property type="entry name" value="ANK"/>
    <property type="match status" value="3"/>
</dbReference>
<dbReference type="Gene3D" id="1.25.40.20">
    <property type="entry name" value="Ankyrin repeat-containing domain"/>
    <property type="match status" value="1"/>
</dbReference>
<protein>
    <submittedName>
        <fullName evidence="2">Uncharacterized protein</fullName>
    </submittedName>
</protein>
<feature type="repeat" description="ANK" evidence="1">
    <location>
        <begin position="235"/>
        <end position="270"/>
    </location>
</feature>
<accession>A0AAV9NKX3</accession>
<name>A0AAV9NKX3_9EURO</name>
<keyword evidence="1" id="KW-0040">ANK repeat</keyword>
<sequence>MRDEHYREHLAIEIQEIPGVEDPEKDEIQPLLFDLVKADKVDAVRALQKQFLALPRGDEDALRKHAASFGSTAMIDLIMSFQKTNYLADFLRAAVQAGNNDIFKHLLARRQDHGTVMYPSEYPWILMDILASDSEDLFEAWENYVDIDMTTCDDHMRKKRLKYYSGQKLIGATAGHPGRENCLLSIWERIGLLKSSNRTSLGSALVNVAATTCSVKLARHLVSYGAEVDYRLSDRYLTPLHHAARQDSAAAAEMMQYLLLQGADPELDAGRSGLGIRDEKGAKAISKWLGMTWDEVVAKAKEERSEIKEQSVQSWQPGSST</sequence>
<evidence type="ECO:0000256" key="1">
    <source>
        <dbReference type="PROSITE-ProRule" id="PRU00023"/>
    </source>
</evidence>
<comment type="caution">
    <text evidence="2">The sequence shown here is derived from an EMBL/GenBank/DDBJ whole genome shotgun (WGS) entry which is preliminary data.</text>
</comment>
<dbReference type="Proteomes" id="UP001358417">
    <property type="component" value="Unassembled WGS sequence"/>
</dbReference>
<keyword evidence="3" id="KW-1185">Reference proteome</keyword>
<dbReference type="EMBL" id="JAVRRD010000006">
    <property type="protein sequence ID" value="KAK5057893.1"/>
    <property type="molecule type" value="Genomic_DNA"/>
</dbReference>
<dbReference type="PROSITE" id="PS50088">
    <property type="entry name" value="ANK_REPEAT"/>
    <property type="match status" value="1"/>
</dbReference>
<dbReference type="AlphaFoldDB" id="A0AAV9NKX3"/>
<dbReference type="SUPFAM" id="SSF48403">
    <property type="entry name" value="Ankyrin repeat"/>
    <property type="match status" value="1"/>
</dbReference>
<reference evidence="2 3" key="1">
    <citation type="submission" date="2023-08" db="EMBL/GenBank/DDBJ databases">
        <title>Black Yeasts Isolated from many extreme environments.</title>
        <authorList>
            <person name="Coleine C."/>
            <person name="Stajich J.E."/>
            <person name="Selbmann L."/>
        </authorList>
    </citation>
    <scope>NUCLEOTIDE SEQUENCE [LARGE SCALE GENOMIC DNA]</scope>
    <source>
        <strain evidence="2 3">CCFEE 5792</strain>
    </source>
</reference>
<dbReference type="RefSeq" id="XP_064709011.1">
    <property type="nucleotide sequence ID" value="XM_064855422.1"/>
</dbReference>